<dbReference type="RefSeq" id="WP_037166604.1">
    <property type="nucleotide sequence ID" value="NZ_CAJXID010000013.1"/>
</dbReference>
<evidence type="ECO:0000313" key="3">
    <source>
        <dbReference type="Proteomes" id="UP000052167"/>
    </source>
</evidence>
<organism evidence="2 3">
    <name type="scientific">Pseudorhizobium pelagicum</name>
    <dbReference type="NCBI Taxonomy" id="1509405"/>
    <lineage>
        <taxon>Bacteria</taxon>
        <taxon>Pseudomonadati</taxon>
        <taxon>Pseudomonadota</taxon>
        <taxon>Alphaproteobacteria</taxon>
        <taxon>Hyphomicrobiales</taxon>
        <taxon>Rhizobiaceae</taxon>
        <taxon>Rhizobium/Agrobacterium group</taxon>
        <taxon>Pseudorhizobium</taxon>
    </lineage>
</organism>
<dbReference type="Pfam" id="PF12281">
    <property type="entry name" value="NTP_transf_8"/>
    <property type="match status" value="1"/>
</dbReference>
<keyword evidence="3" id="KW-1185">Reference proteome</keyword>
<name>A0A922NXE4_9HYPH</name>
<gene>
    <name evidence="2" type="ORF">GV68_07765</name>
</gene>
<dbReference type="PIRSF" id="PIRSF031854">
    <property type="entry name" value="UCP031854"/>
    <property type="match status" value="1"/>
</dbReference>
<dbReference type="Proteomes" id="UP000052167">
    <property type="component" value="Unassembled WGS sequence"/>
</dbReference>
<comment type="caution">
    <text evidence="2">The sequence shown here is derived from an EMBL/GenBank/DDBJ whole genome shotgun (WGS) entry which is preliminary data.</text>
</comment>
<proteinExistence type="predicted"/>
<protein>
    <recommendedName>
        <fullName evidence="1">Nucleotidyltransferase-like domain-containing protein</fullName>
    </recommendedName>
</protein>
<reference evidence="2 3" key="1">
    <citation type="submission" date="2014-06" db="EMBL/GenBank/DDBJ databases">
        <title>Rhizobium pelagicum/R2-400B4.</title>
        <authorList>
            <person name="Kimes N.E."/>
            <person name="Lopez-Perez M."/>
        </authorList>
    </citation>
    <scope>NUCLEOTIDE SEQUENCE [LARGE SCALE GENOMIC DNA]</scope>
    <source>
        <strain evidence="2 3">R2-400B4</strain>
    </source>
</reference>
<dbReference type="EMBL" id="JOKJ01000017">
    <property type="protein sequence ID" value="KEQ06152.1"/>
    <property type="molecule type" value="Genomic_DNA"/>
</dbReference>
<evidence type="ECO:0000259" key="1">
    <source>
        <dbReference type="Pfam" id="PF12281"/>
    </source>
</evidence>
<feature type="domain" description="Nucleotidyltransferase-like" evidence="1">
    <location>
        <begin position="105"/>
        <end position="318"/>
    </location>
</feature>
<evidence type="ECO:0000313" key="2">
    <source>
        <dbReference type="EMBL" id="KEQ06152.1"/>
    </source>
</evidence>
<dbReference type="OrthoDB" id="5469612at2"/>
<sequence length="364" mass="40058">MKKIDLVYQTMLAELGQRCMDAAWTADFPPDGRFQRVVVKGKAYWYFDVPDGSGGKARRYVGSADDPEIAQRVKTHQQQKDDLLTRRRMVSSLTREGGMIAPDTMSGNLVEALAAGGLFRLRGILIGTVAFQCYAGLLGVRLPAAAVLTGDADIAQDYAISHEVEDTLPPIVDLLQHVDPSFRPVPHRSGSAASSAFQNATGYRVEFLTSNRGSGEYIDQPAKMPALGGASADPLRFLDFLIRDPMRTVLLHKSGVPVTVPDPARYAVHKLIVATRRRTDGMSAIKREKDIRQAEILFEALYETRRSSDFAISYDEAWKRGPAWQAALQQARRSMLSKAGVSALSQIIRQGNQEIGLEGAEDHQ</sequence>
<dbReference type="AlphaFoldDB" id="A0A922NXE4"/>
<dbReference type="InterPro" id="IPR058575">
    <property type="entry name" value="NTP_transf_8_dom"/>
</dbReference>
<dbReference type="InterPro" id="IPR022550">
    <property type="entry name" value="NTP_transf_8"/>
</dbReference>
<accession>A0A922NXE4</accession>